<sequence>MRLIGHVQRGAPLSESLAHQSGPVPTFSGMAVNPTGGQTGPLGGGNLLGGTPTGSRVTSSASSIQHTGTGVASGGIVPPISTQALTNFSQMFDRASGGNGSVLTGDKAKDIFLKAKLPNVVLGQIWQLVDRDQRGELSKPEFIVAMHLIQCFLGKTLQTVPQVLAADIWRTAESSVPKVASPLASPPVVAPKQAPVYPQQTSNWQMSPAERKQFDQLFDQLDTAKQGKLSSNQVAQFLMGSGLPNEVLANIWELANINDSESFGKQEFAIALFLVGKKRSGVDLPVSVPVQLIQSVGTDSFAAPPKDAPAPIGQAPSQFPPAPQVQAAPKKENDFELLNDLFTGASISSAASPQRTASSHVTPQLTSSVTGSRAPFVPSSNFGQQMVSKEQQKQTPVLPAPTLLEESDDSEEEPASRVPPTIPGRDQKPRFDSPQTTGGPNYDALRSFSQQSTGTVKISSAPTAPISRQPTFPSTPAAPVSNEADREISSKLTQASVDIANFSNQINSLTNQTTQANEKREKANRELQRIMLVKQDIQSKLTKLRALYDREVQQIAEVESVLIQSRQDTEKLRQESSVAEASYHAEQAKLQKMQVEFEEIQKENQTMKERLGVLSAEKVESSSQLEKLTAQLKQAQSFLSVSQQQVATSQQEKDAITSKINDVYKAISEVEAKNAALLAKREQIQNETDELHSKHGDLSVEYSNKSLEYSSNAVSGTNHSSATRGIGSVTSSAGVGAAVGAGIAAVGAAVGGVLGHKAEQPTDYFNSKSIDPETEEPTAELESDDGFPIAENSYPTKQQIDESVPSVSVGSPSMTVGASTDGNDDTPNSSPTSSEDFELSHPNPSASSQRFNLPFARPESATSSVQNNAPLSVRGDLDVSMPTSPSSTIEEETASPSDVLASSAHTVEAYPEQESEQAQPVVSSGGESFEMVNADDAHESRAANHDGSPSTTEEEEDVNADTTPDVDSITKTAEDDFPEIQPTEAISAVMPGSLPGEFITEPSLAISKSVAEQSIPQVSRAEEFPPFEEKEVDESDSSDSDTSDDEFHDTVMPESPEKQPTGTTEAIPEVAATPVGFNPFSSTPTQPSQPDNFDQAFEGLETAPVGNDDFDDFDNLQEAAAENSYENREFDEHAQFDPQNFFAQQPQQTSGFDLDAQQQASEASAAQVNDEWEQIFAGFGNAPAGAPADPPAYQHASSERSTETAPVFGAGVTNTSTHAPSSQAHELAIEELVAMGFGREVSTDALQKNDWSIESASNYLIDNA</sequence>
<feature type="coiled-coil region" evidence="1">
    <location>
        <begin position="667"/>
        <end position="694"/>
    </location>
</feature>
<dbReference type="Pfam" id="PF00627">
    <property type="entry name" value="UBA"/>
    <property type="match status" value="1"/>
</dbReference>
<dbReference type="InterPro" id="IPR015940">
    <property type="entry name" value="UBA"/>
</dbReference>
<dbReference type="CDD" id="cd00052">
    <property type="entry name" value="EH"/>
    <property type="match status" value="2"/>
</dbReference>
<dbReference type="InterPro" id="IPR000261">
    <property type="entry name" value="EH_dom"/>
</dbReference>
<feature type="compositionally biased region" description="Low complexity" evidence="2">
    <location>
        <begin position="1081"/>
        <end position="1090"/>
    </location>
</feature>
<protein>
    <recommendedName>
        <fullName evidence="8">EH domain-containing and endocytosis protein 1</fullName>
    </recommendedName>
</protein>
<dbReference type="OrthoDB" id="524326at2759"/>
<keyword evidence="1" id="KW-0175">Coiled coil</keyword>
<feature type="compositionally biased region" description="Basic and acidic residues" evidence="2">
    <location>
        <begin position="935"/>
        <end position="944"/>
    </location>
</feature>
<feature type="region of interest" description="Disordered" evidence="2">
    <location>
        <begin position="759"/>
        <end position="1109"/>
    </location>
</feature>
<dbReference type="SMART" id="SM00165">
    <property type="entry name" value="UBA"/>
    <property type="match status" value="1"/>
</dbReference>
<dbReference type="SMART" id="SM00027">
    <property type="entry name" value="EH"/>
    <property type="match status" value="2"/>
</dbReference>
<dbReference type="PROSITE" id="PS50222">
    <property type="entry name" value="EF_HAND_2"/>
    <property type="match status" value="2"/>
</dbReference>
<feature type="compositionally biased region" description="Low complexity" evidence="2">
    <location>
        <begin position="803"/>
        <end position="813"/>
    </location>
</feature>
<dbReference type="STRING" id="1382522.W6MUJ3"/>
<dbReference type="InterPro" id="IPR002048">
    <property type="entry name" value="EF_hand_dom"/>
</dbReference>
<dbReference type="GO" id="GO:0016197">
    <property type="term" value="P:endosomal transport"/>
    <property type="evidence" value="ECO:0007669"/>
    <property type="project" value="TreeGrafter"/>
</dbReference>
<feature type="region of interest" description="Disordered" evidence="2">
    <location>
        <begin position="349"/>
        <end position="489"/>
    </location>
</feature>
<dbReference type="GeneID" id="34522702"/>
<dbReference type="GO" id="GO:0005886">
    <property type="term" value="C:plasma membrane"/>
    <property type="evidence" value="ECO:0007669"/>
    <property type="project" value="TreeGrafter"/>
</dbReference>
<dbReference type="RefSeq" id="XP_022461314.1">
    <property type="nucleotide sequence ID" value="XM_022600499.1"/>
</dbReference>
<evidence type="ECO:0000256" key="2">
    <source>
        <dbReference type="SAM" id="MobiDB-lite"/>
    </source>
</evidence>
<dbReference type="SMART" id="SM00054">
    <property type="entry name" value="EFh"/>
    <property type="match status" value="2"/>
</dbReference>
<dbReference type="GO" id="GO:0006897">
    <property type="term" value="P:endocytosis"/>
    <property type="evidence" value="ECO:0007669"/>
    <property type="project" value="TreeGrafter"/>
</dbReference>
<feature type="compositionally biased region" description="Acidic residues" evidence="2">
    <location>
        <begin position="772"/>
        <end position="785"/>
    </location>
</feature>
<feature type="compositionally biased region" description="Polar residues" evidence="2">
    <location>
        <begin position="814"/>
        <end position="834"/>
    </location>
</feature>
<feature type="compositionally biased region" description="Polar residues" evidence="2">
    <location>
        <begin position="860"/>
        <end position="870"/>
    </location>
</feature>
<accession>W6MUJ3</accession>
<feature type="domain" description="EH" evidence="4">
    <location>
        <begin position="210"/>
        <end position="299"/>
    </location>
</feature>
<keyword evidence="7" id="KW-1185">Reference proteome</keyword>
<evidence type="ECO:0000313" key="7">
    <source>
        <dbReference type="Proteomes" id="UP000019384"/>
    </source>
</evidence>
<feature type="coiled-coil region" evidence="1">
    <location>
        <begin position="492"/>
        <end position="617"/>
    </location>
</feature>
<evidence type="ECO:0000259" key="4">
    <source>
        <dbReference type="PROSITE" id="PS50031"/>
    </source>
</evidence>
<dbReference type="HOGENOM" id="CLU_002993_0_0_1"/>
<proteinExistence type="predicted"/>
<dbReference type="PANTHER" id="PTHR11216:SF170">
    <property type="entry name" value="DYNAMIN ASSOCIATED PROTEIN 160, ISOFORM D"/>
    <property type="match status" value="1"/>
</dbReference>
<feature type="compositionally biased region" description="Basic and acidic residues" evidence="2">
    <location>
        <begin position="1048"/>
        <end position="1057"/>
    </location>
</feature>
<dbReference type="Gene3D" id="1.10.238.10">
    <property type="entry name" value="EF-hand"/>
    <property type="match status" value="2"/>
</dbReference>
<evidence type="ECO:0000259" key="5">
    <source>
        <dbReference type="PROSITE" id="PS50222"/>
    </source>
</evidence>
<evidence type="ECO:0000313" key="6">
    <source>
        <dbReference type="EMBL" id="CDK29327.1"/>
    </source>
</evidence>
<dbReference type="AlphaFoldDB" id="W6MUJ3"/>
<feature type="compositionally biased region" description="Polar residues" evidence="2">
    <location>
        <begin position="916"/>
        <end position="926"/>
    </location>
</feature>
<reference evidence="6" key="1">
    <citation type="submission" date="2013-12" db="EMBL/GenBank/DDBJ databases">
        <authorList>
            <person name="Genoscope - CEA"/>
        </authorList>
    </citation>
    <scope>NUCLEOTIDE SEQUENCE</scope>
    <source>
        <strain evidence="6">CBS 1993</strain>
    </source>
</reference>
<feature type="domain" description="EF-hand" evidence="5">
    <location>
        <begin position="117"/>
        <end position="152"/>
    </location>
</feature>
<dbReference type="Proteomes" id="UP000019384">
    <property type="component" value="Unassembled WGS sequence"/>
</dbReference>
<feature type="domain" description="UBA" evidence="3">
    <location>
        <begin position="1223"/>
        <end position="1263"/>
    </location>
</feature>
<reference evidence="6" key="2">
    <citation type="submission" date="2014-02" db="EMBL/GenBank/DDBJ databases">
        <title>Complete DNA sequence of /Kuraishia capsulata/ illustrates novel genomic features among budding yeasts (/Saccharomycotina/).</title>
        <authorList>
            <person name="Morales L."/>
            <person name="Noel B."/>
            <person name="Porcel B."/>
            <person name="Marcet-Houben M."/>
            <person name="Hullo M-F."/>
            <person name="Sacerdot C."/>
            <person name="Tekaia F."/>
            <person name="Leh-Louis V."/>
            <person name="Despons L."/>
            <person name="Khanna V."/>
            <person name="Aury J-M."/>
            <person name="Barbe V."/>
            <person name="Couloux A."/>
            <person name="Labadie K."/>
            <person name="Pelletier E."/>
            <person name="Souciet J-L."/>
            <person name="Boekhout T."/>
            <person name="Gabaldon T."/>
            <person name="Wincker P."/>
            <person name="Dujon B."/>
        </authorList>
    </citation>
    <scope>NUCLEOTIDE SEQUENCE</scope>
    <source>
        <strain evidence="6">CBS 1993</strain>
    </source>
</reference>
<dbReference type="Gene3D" id="1.10.8.10">
    <property type="entry name" value="DNA helicase RuvA subunit, C-terminal domain"/>
    <property type="match status" value="1"/>
</dbReference>
<dbReference type="EMBL" id="HG793130">
    <property type="protein sequence ID" value="CDK29327.1"/>
    <property type="molecule type" value="Genomic_DNA"/>
</dbReference>
<feature type="compositionally biased region" description="Polar residues" evidence="2">
    <location>
        <begin position="842"/>
        <end position="851"/>
    </location>
</feature>
<feature type="region of interest" description="Disordered" evidence="2">
    <location>
        <begin position="1179"/>
        <end position="1203"/>
    </location>
</feature>
<dbReference type="Pfam" id="PF12763">
    <property type="entry name" value="EH"/>
    <property type="match status" value="2"/>
</dbReference>
<evidence type="ECO:0000256" key="1">
    <source>
        <dbReference type="SAM" id="Coils"/>
    </source>
</evidence>
<feature type="region of interest" description="Disordered" evidence="2">
    <location>
        <begin position="301"/>
        <end position="328"/>
    </location>
</feature>
<feature type="compositionally biased region" description="Polar residues" evidence="2">
    <location>
        <begin position="349"/>
        <end position="371"/>
    </location>
</feature>
<evidence type="ECO:0008006" key="8">
    <source>
        <dbReference type="Google" id="ProtNLM"/>
    </source>
</evidence>
<feature type="region of interest" description="Disordered" evidence="2">
    <location>
        <begin position="1"/>
        <end position="22"/>
    </location>
</feature>
<feature type="compositionally biased region" description="Basic and acidic residues" evidence="2">
    <location>
        <begin position="1020"/>
        <end position="1029"/>
    </location>
</feature>
<feature type="compositionally biased region" description="Polar residues" evidence="2">
    <location>
        <begin position="447"/>
        <end position="474"/>
    </location>
</feature>
<dbReference type="PROSITE" id="PS50031">
    <property type="entry name" value="EH"/>
    <property type="match status" value="2"/>
</dbReference>
<feature type="region of interest" description="Disordered" evidence="2">
    <location>
        <begin position="1147"/>
        <end position="1166"/>
    </location>
</feature>
<dbReference type="GO" id="GO:0005737">
    <property type="term" value="C:cytoplasm"/>
    <property type="evidence" value="ECO:0007669"/>
    <property type="project" value="TreeGrafter"/>
</dbReference>
<dbReference type="InterPro" id="IPR009060">
    <property type="entry name" value="UBA-like_sf"/>
</dbReference>
<gene>
    <name evidence="6" type="ORF">KUCA_T00005315001</name>
</gene>
<feature type="compositionally biased region" description="Polar residues" evidence="2">
    <location>
        <begin position="378"/>
        <end position="395"/>
    </location>
</feature>
<dbReference type="PANTHER" id="PTHR11216">
    <property type="entry name" value="EH DOMAIN"/>
    <property type="match status" value="1"/>
</dbReference>
<feature type="compositionally biased region" description="Acidic residues" evidence="2">
    <location>
        <begin position="1030"/>
        <end position="1047"/>
    </location>
</feature>
<dbReference type="SUPFAM" id="SSF46934">
    <property type="entry name" value="UBA-like"/>
    <property type="match status" value="1"/>
</dbReference>
<organism evidence="6 7">
    <name type="scientific">Kuraishia capsulata CBS 1993</name>
    <dbReference type="NCBI Taxonomy" id="1382522"/>
    <lineage>
        <taxon>Eukaryota</taxon>
        <taxon>Fungi</taxon>
        <taxon>Dikarya</taxon>
        <taxon>Ascomycota</taxon>
        <taxon>Saccharomycotina</taxon>
        <taxon>Pichiomycetes</taxon>
        <taxon>Pichiales</taxon>
        <taxon>Pichiaceae</taxon>
        <taxon>Kuraishia</taxon>
    </lineage>
</organism>
<dbReference type="SUPFAM" id="SSF47473">
    <property type="entry name" value="EF-hand"/>
    <property type="match status" value="2"/>
</dbReference>
<dbReference type="InterPro" id="IPR011992">
    <property type="entry name" value="EF-hand-dom_pair"/>
</dbReference>
<feature type="compositionally biased region" description="Low complexity" evidence="2">
    <location>
        <begin position="1156"/>
        <end position="1166"/>
    </location>
</feature>
<feature type="domain" description="EH" evidence="4">
    <location>
        <begin position="84"/>
        <end position="175"/>
    </location>
</feature>
<dbReference type="PROSITE" id="PS50030">
    <property type="entry name" value="UBA"/>
    <property type="match status" value="1"/>
</dbReference>
<dbReference type="GO" id="GO:0005509">
    <property type="term" value="F:calcium ion binding"/>
    <property type="evidence" value="ECO:0007669"/>
    <property type="project" value="InterPro"/>
</dbReference>
<name>W6MUJ3_9ASCO</name>
<evidence type="ECO:0000259" key="3">
    <source>
        <dbReference type="PROSITE" id="PS50030"/>
    </source>
</evidence>
<feature type="domain" description="EF-hand" evidence="5">
    <location>
        <begin position="209"/>
        <end position="244"/>
    </location>
</feature>